<sequence length="324" mass="36258">MPVPGADSASRPVCGRIRPAWDWIRCLGKWASYLCSPLSAVALQSAPTAAVLQCARAKCQELQKLDVSSSKTQLPVEHLRAAEQHLAVVERWLTGDESALAGGALTVSTRSGQSSSAKVPTQVPEQAERLFRDLGLSDDLERGPEADEFWRVCAPHPPGEIFLKSISCSAKSRNFRYVGKIYISSLRICFHSNLVGVETEFALSWNDISSLRLMQEVQGNTFPVRISTKTEINFDGDDVKELDIRIFDFSGLGALHKSTMYFLGTDLFGMWQKVQDEPLVPAVRVVRSKSCDMQAITTEMQLEHAFWELERYRLMKKTWEAPFL</sequence>
<gene>
    <name evidence="2" type="ORF">PGLA1383_LOCUS36271</name>
</gene>
<dbReference type="EMBL" id="CAJNNV010026627">
    <property type="protein sequence ID" value="CAE8618666.1"/>
    <property type="molecule type" value="Genomic_DNA"/>
</dbReference>
<dbReference type="Proteomes" id="UP000654075">
    <property type="component" value="Unassembled WGS sequence"/>
</dbReference>
<reference evidence="2" key="1">
    <citation type="submission" date="2021-02" db="EMBL/GenBank/DDBJ databases">
        <authorList>
            <person name="Dougan E. K."/>
            <person name="Rhodes N."/>
            <person name="Thang M."/>
            <person name="Chan C."/>
        </authorList>
    </citation>
    <scope>NUCLEOTIDE SEQUENCE</scope>
</reference>
<dbReference type="Pfam" id="PF02893">
    <property type="entry name" value="GRAM"/>
    <property type="match status" value="1"/>
</dbReference>
<protein>
    <recommendedName>
        <fullName evidence="1">GRAM domain-containing protein</fullName>
    </recommendedName>
</protein>
<evidence type="ECO:0000259" key="1">
    <source>
        <dbReference type="SMART" id="SM00568"/>
    </source>
</evidence>
<evidence type="ECO:0000313" key="3">
    <source>
        <dbReference type="Proteomes" id="UP000654075"/>
    </source>
</evidence>
<dbReference type="AlphaFoldDB" id="A0A813G0S2"/>
<dbReference type="InterPro" id="IPR004182">
    <property type="entry name" value="GRAM"/>
</dbReference>
<accession>A0A813G0S2</accession>
<dbReference type="InterPro" id="IPR011993">
    <property type="entry name" value="PH-like_dom_sf"/>
</dbReference>
<proteinExistence type="predicted"/>
<feature type="domain" description="GRAM" evidence="1">
    <location>
        <begin position="147"/>
        <end position="215"/>
    </location>
</feature>
<name>A0A813G0S2_POLGL</name>
<dbReference type="Gene3D" id="2.30.29.30">
    <property type="entry name" value="Pleckstrin-homology domain (PH domain)/Phosphotyrosine-binding domain (PTB)"/>
    <property type="match status" value="1"/>
</dbReference>
<organism evidence="2 3">
    <name type="scientific">Polarella glacialis</name>
    <name type="common">Dinoflagellate</name>
    <dbReference type="NCBI Taxonomy" id="89957"/>
    <lineage>
        <taxon>Eukaryota</taxon>
        <taxon>Sar</taxon>
        <taxon>Alveolata</taxon>
        <taxon>Dinophyceae</taxon>
        <taxon>Suessiales</taxon>
        <taxon>Suessiaceae</taxon>
        <taxon>Polarella</taxon>
    </lineage>
</organism>
<dbReference type="SMART" id="SM00568">
    <property type="entry name" value="GRAM"/>
    <property type="match status" value="1"/>
</dbReference>
<comment type="caution">
    <text evidence="2">The sequence shown here is derived from an EMBL/GenBank/DDBJ whole genome shotgun (WGS) entry which is preliminary data.</text>
</comment>
<evidence type="ECO:0000313" key="2">
    <source>
        <dbReference type="EMBL" id="CAE8618666.1"/>
    </source>
</evidence>
<keyword evidence="3" id="KW-1185">Reference proteome</keyword>
<feature type="non-terminal residue" evidence="2">
    <location>
        <position position="324"/>
    </location>
</feature>
<dbReference type="OrthoDB" id="437191at2759"/>